<keyword evidence="9" id="KW-1185">Reference proteome</keyword>
<evidence type="ECO:0000256" key="1">
    <source>
        <dbReference type="ARBA" id="ARBA00022692"/>
    </source>
</evidence>
<dbReference type="EMBL" id="JAAHBU010000234">
    <property type="protein sequence ID" value="NER65178.1"/>
    <property type="molecule type" value="Genomic_DNA"/>
</dbReference>
<keyword evidence="3 4" id="KW-0472">Membrane</keyword>
<feature type="transmembrane region" description="Helical" evidence="4">
    <location>
        <begin position="145"/>
        <end position="163"/>
    </location>
</feature>
<dbReference type="RefSeq" id="WP_163946989.1">
    <property type="nucleotide sequence ID" value="NZ_JAAHBU010000234.1"/>
</dbReference>
<feature type="transmembrane region" description="Helical" evidence="4">
    <location>
        <begin position="310"/>
        <end position="334"/>
    </location>
</feature>
<evidence type="ECO:0000313" key="7">
    <source>
        <dbReference type="EMBL" id="NER65178.1"/>
    </source>
</evidence>
<feature type="transmembrane region" description="Helical" evidence="4">
    <location>
        <begin position="47"/>
        <end position="65"/>
    </location>
</feature>
<evidence type="ECO:0000313" key="9">
    <source>
        <dbReference type="Proteomes" id="UP000482634"/>
    </source>
</evidence>
<keyword evidence="1 4" id="KW-0812">Transmembrane</keyword>
<dbReference type="Proteomes" id="UP000482634">
    <property type="component" value="Unassembled WGS sequence"/>
</dbReference>
<feature type="transmembrane region" description="Helical" evidence="4">
    <location>
        <begin position="169"/>
        <end position="189"/>
    </location>
</feature>
<accession>A0A6M0CW85</accession>
<dbReference type="EMBL" id="JAAHBV010000266">
    <property type="protein sequence ID" value="NER60663.1"/>
    <property type="molecule type" value="Genomic_DNA"/>
</dbReference>
<feature type="transmembrane region" description="Helical" evidence="4">
    <location>
        <begin position="105"/>
        <end position="124"/>
    </location>
</feature>
<proteinExistence type="predicted"/>
<evidence type="ECO:0000256" key="4">
    <source>
        <dbReference type="SAM" id="Phobius"/>
    </source>
</evidence>
<dbReference type="InterPro" id="IPR011701">
    <property type="entry name" value="MFS"/>
</dbReference>
<dbReference type="Gene3D" id="1.20.1250.20">
    <property type="entry name" value="MFS general substrate transporter like domains"/>
    <property type="match status" value="2"/>
</dbReference>
<organism evidence="7 9">
    <name type="scientific">Pseudomonas brassicae</name>
    <dbReference type="NCBI Taxonomy" id="2708063"/>
    <lineage>
        <taxon>Bacteria</taxon>
        <taxon>Pseudomonadati</taxon>
        <taxon>Pseudomonadota</taxon>
        <taxon>Gammaproteobacteria</taxon>
        <taxon>Pseudomonadales</taxon>
        <taxon>Pseudomonadaceae</taxon>
        <taxon>Pseudomonas</taxon>
    </lineage>
</organism>
<dbReference type="Pfam" id="PF07690">
    <property type="entry name" value="MFS_1"/>
    <property type="match status" value="1"/>
</dbReference>
<dbReference type="SUPFAM" id="SSF103473">
    <property type="entry name" value="MFS general substrate transporter"/>
    <property type="match status" value="1"/>
</dbReference>
<feature type="domain" description="Major facilitator superfamily (MFS) profile" evidence="5">
    <location>
        <begin position="1"/>
        <end position="400"/>
    </location>
</feature>
<name>A0A6B3NY28_9PSED</name>
<keyword evidence="2 4" id="KW-1133">Transmembrane helix</keyword>
<feature type="transmembrane region" description="Helical" evidence="4">
    <location>
        <begin position="77"/>
        <end position="99"/>
    </location>
</feature>
<sequence length="406" mass="41539">MSLGKQHRWKVLGAGVAANACFSCMVGGVPATAVYLRSSYQLSGSELGLVLGILGLGTAISEIPWGLLTDRWGDRPVLLTGLLSVALVLLLLAADAAHAPSATSLAIGLCAAGMLGSSVNAASGRAIMLWFQASDRGLAMSIRQTAVPGGYAMGALLMPWLASTYGFKAVFGTGAVLCLMGFTLVACWIHEPPVVPARSDAVRASPLGDRQVWRSAAAISLLCVPQFAVLTYAAVFFHDALGVGAMTVSIILALVQVGAIVGRLWSGRWTDRRNNRRAFLKGCAVLSTLTFGGLGIAVPLLDSSPVATALLLPAAVLVAGVMASVWHGVAYAELAAVAGIQRAGTALAMGNTGVFLVLFATPVAATAAVSHWGWGMLWGLCGGCALAAAALFPAVSGRSRTLAATP</sequence>
<comment type="caution">
    <text evidence="7">The sequence shown here is derived from an EMBL/GenBank/DDBJ whole genome shotgun (WGS) entry which is preliminary data.</text>
</comment>
<dbReference type="PANTHER" id="PTHR23527:SF1">
    <property type="entry name" value="BLL3282 PROTEIN"/>
    <property type="match status" value="1"/>
</dbReference>
<dbReference type="InterPro" id="IPR020846">
    <property type="entry name" value="MFS_dom"/>
</dbReference>
<evidence type="ECO:0000256" key="3">
    <source>
        <dbReference type="ARBA" id="ARBA00023136"/>
    </source>
</evidence>
<feature type="transmembrane region" description="Helical" evidence="4">
    <location>
        <begin position="243"/>
        <end position="266"/>
    </location>
</feature>
<dbReference type="AlphaFoldDB" id="A0A6B3NY28"/>
<feature type="transmembrane region" description="Helical" evidence="4">
    <location>
        <begin position="375"/>
        <end position="395"/>
    </location>
</feature>
<protein>
    <submittedName>
        <fullName evidence="7">MFS transporter</fullName>
    </submittedName>
</protein>
<dbReference type="InterPro" id="IPR052952">
    <property type="entry name" value="MFS-Transporter"/>
</dbReference>
<dbReference type="PROSITE" id="PS50850">
    <property type="entry name" value="MFS"/>
    <property type="match status" value="1"/>
</dbReference>
<gene>
    <name evidence="6" type="ORF">G3435_13030</name>
    <name evidence="7" type="ORF">G3436_16525</name>
</gene>
<reference evidence="8 9" key="1">
    <citation type="submission" date="2020-02" db="EMBL/GenBank/DDBJ databases">
        <title>Broccoli isolated Pseudomonas sp.</title>
        <authorList>
            <person name="Fujikawa T."/>
            <person name="Sawada H."/>
        </authorList>
    </citation>
    <scope>NUCLEOTIDE SEQUENCE [LARGE SCALE GENOMIC DNA]</scope>
    <source>
        <strain evidence="7 9">MAFF212427</strain>
        <strain evidence="6 8">MAFF212428</strain>
    </source>
</reference>
<accession>A0A6B3NY28</accession>
<evidence type="ECO:0000256" key="2">
    <source>
        <dbReference type="ARBA" id="ARBA00022989"/>
    </source>
</evidence>
<feature type="transmembrane region" description="Helical" evidence="4">
    <location>
        <begin position="278"/>
        <end position="298"/>
    </location>
</feature>
<evidence type="ECO:0000313" key="8">
    <source>
        <dbReference type="Proteomes" id="UP000480410"/>
    </source>
</evidence>
<dbReference type="InterPro" id="IPR036259">
    <property type="entry name" value="MFS_trans_sf"/>
</dbReference>
<dbReference type="PANTHER" id="PTHR23527">
    <property type="entry name" value="BLL3282 PROTEIN"/>
    <property type="match status" value="1"/>
</dbReference>
<dbReference type="GO" id="GO:0022857">
    <property type="term" value="F:transmembrane transporter activity"/>
    <property type="evidence" value="ECO:0007669"/>
    <property type="project" value="InterPro"/>
</dbReference>
<evidence type="ECO:0000259" key="5">
    <source>
        <dbReference type="PROSITE" id="PS50850"/>
    </source>
</evidence>
<feature type="transmembrane region" description="Helical" evidence="4">
    <location>
        <begin position="12"/>
        <end position="35"/>
    </location>
</feature>
<dbReference type="Proteomes" id="UP000480410">
    <property type="component" value="Unassembled WGS sequence"/>
</dbReference>
<evidence type="ECO:0000313" key="6">
    <source>
        <dbReference type="EMBL" id="NER60663.1"/>
    </source>
</evidence>
<feature type="transmembrane region" description="Helical" evidence="4">
    <location>
        <begin position="216"/>
        <end position="237"/>
    </location>
</feature>
<feature type="transmembrane region" description="Helical" evidence="4">
    <location>
        <begin position="346"/>
        <end position="369"/>
    </location>
</feature>